<protein>
    <submittedName>
        <fullName evidence="2">Uncharacterized protein</fullName>
    </submittedName>
</protein>
<evidence type="ECO:0000313" key="1">
    <source>
        <dbReference type="Proteomes" id="UP000887574"/>
    </source>
</evidence>
<name>A0A915CRV0_9BILA</name>
<sequence>MCYLYCSKRDQSKERTFQRKIKKRRSQSRSVCQSAKFSSLQKCHRCCGCRQESFTSVYRLLIIIVLNLREFSHRGANFATLILRRIEKQCFYGVIGRYQNPWLEANVKYFSENSLKIARIRSVERSLS</sequence>
<dbReference type="AlphaFoldDB" id="A0A915CRV0"/>
<evidence type="ECO:0000313" key="2">
    <source>
        <dbReference type="WBParaSite" id="jg11473.2"/>
    </source>
</evidence>
<accession>A0A915CRV0</accession>
<dbReference type="WBParaSite" id="jg11473.2">
    <property type="protein sequence ID" value="jg11473.2"/>
    <property type="gene ID" value="jg11473"/>
</dbReference>
<reference evidence="2" key="1">
    <citation type="submission" date="2022-11" db="UniProtKB">
        <authorList>
            <consortium name="WormBaseParasite"/>
        </authorList>
    </citation>
    <scope>IDENTIFICATION</scope>
</reference>
<dbReference type="Proteomes" id="UP000887574">
    <property type="component" value="Unplaced"/>
</dbReference>
<proteinExistence type="predicted"/>
<organism evidence="1 2">
    <name type="scientific">Ditylenchus dipsaci</name>
    <dbReference type="NCBI Taxonomy" id="166011"/>
    <lineage>
        <taxon>Eukaryota</taxon>
        <taxon>Metazoa</taxon>
        <taxon>Ecdysozoa</taxon>
        <taxon>Nematoda</taxon>
        <taxon>Chromadorea</taxon>
        <taxon>Rhabditida</taxon>
        <taxon>Tylenchina</taxon>
        <taxon>Tylenchomorpha</taxon>
        <taxon>Sphaerularioidea</taxon>
        <taxon>Anguinidae</taxon>
        <taxon>Anguininae</taxon>
        <taxon>Ditylenchus</taxon>
    </lineage>
</organism>
<keyword evidence="1" id="KW-1185">Reference proteome</keyword>